<dbReference type="AlphaFoldDB" id="A0A1F5ZWP0"/>
<dbReference type="EMBL" id="MFJL01000007">
    <property type="protein sequence ID" value="OGG16851.1"/>
    <property type="molecule type" value="Genomic_DNA"/>
</dbReference>
<protein>
    <recommendedName>
        <fullName evidence="4">Large ribosomal subunit protein uL13</fullName>
    </recommendedName>
</protein>
<dbReference type="PIRSF" id="PIRSF002181">
    <property type="entry name" value="Ribosomal_L13"/>
    <property type="match status" value="1"/>
</dbReference>
<evidence type="ECO:0000256" key="3">
    <source>
        <dbReference type="ARBA" id="ARBA00023274"/>
    </source>
</evidence>
<name>A0A1F5ZWP0_9BACT</name>
<dbReference type="CDD" id="cd00392">
    <property type="entry name" value="Ribosomal_L13"/>
    <property type="match status" value="1"/>
</dbReference>
<dbReference type="Proteomes" id="UP000176923">
    <property type="component" value="Unassembled WGS sequence"/>
</dbReference>
<comment type="subunit">
    <text evidence="4">Part of the 50S ribosomal subunit.</text>
</comment>
<organism evidence="5 6">
    <name type="scientific">Candidatus Gottesmanbacteria bacterium RIFCSPHIGHO2_02_FULL_39_11</name>
    <dbReference type="NCBI Taxonomy" id="1798382"/>
    <lineage>
        <taxon>Bacteria</taxon>
        <taxon>Candidatus Gottesmaniibacteriota</taxon>
    </lineage>
</organism>
<dbReference type="GO" id="GO:0003735">
    <property type="term" value="F:structural constituent of ribosome"/>
    <property type="evidence" value="ECO:0007669"/>
    <property type="project" value="InterPro"/>
</dbReference>
<dbReference type="GO" id="GO:0017148">
    <property type="term" value="P:negative regulation of translation"/>
    <property type="evidence" value="ECO:0007669"/>
    <property type="project" value="TreeGrafter"/>
</dbReference>
<dbReference type="GO" id="GO:0006412">
    <property type="term" value="P:translation"/>
    <property type="evidence" value="ECO:0007669"/>
    <property type="project" value="UniProtKB-UniRule"/>
</dbReference>
<dbReference type="STRING" id="1798382.A3D77_00245"/>
<evidence type="ECO:0000256" key="4">
    <source>
        <dbReference type="HAMAP-Rule" id="MF_01366"/>
    </source>
</evidence>
<evidence type="ECO:0000256" key="1">
    <source>
        <dbReference type="ARBA" id="ARBA00006227"/>
    </source>
</evidence>
<comment type="caution">
    <text evidence="5">The sequence shown here is derived from an EMBL/GenBank/DDBJ whole genome shotgun (WGS) entry which is preliminary data.</text>
</comment>
<keyword evidence="2 4" id="KW-0689">Ribosomal protein</keyword>
<gene>
    <name evidence="4" type="primary">rplM</name>
    <name evidence="5" type="ORF">A3D77_00245</name>
</gene>
<evidence type="ECO:0000313" key="5">
    <source>
        <dbReference type="EMBL" id="OGG16851.1"/>
    </source>
</evidence>
<dbReference type="GO" id="GO:0005840">
    <property type="term" value="C:ribosome"/>
    <property type="evidence" value="ECO:0007669"/>
    <property type="project" value="UniProtKB-KW"/>
</dbReference>
<proteinExistence type="inferred from homology"/>
<dbReference type="SUPFAM" id="SSF52161">
    <property type="entry name" value="Ribosomal protein L13"/>
    <property type="match status" value="1"/>
</dbReference>
<dbReference type="InterPro" id="IPR005823">
    <property type="entry name" value="Ribosomal_uL13_bac-type"/>
</dbReference>
<dbReference type="GO" id="GO:0003729">
    <property type="term" value="F:mRNA binding"/>
    <property type="evidence" value="ECO:0007669"/>
    <property type="project" value="TreeGrafter"/>
</dbReference>
<evidence type="ECO:0000256" key="2">
    <source>
        <dbReference type="ARBA" id="ARBA00022980"/>
    </source>
</evidence>
<dbReference type="NCBIfam" id="TIGR01066">
    <property type="entry name" value="rplM_bact"/>
    <property type="match status" value="1"/>
</dbReference>
<reference evidence="5 6" key="1">
    <citation type="journal article" date="2016" name="Nat. Commun.">
        <title>Thousands of microbial genomes shed light on interconnected biogeochemical processes in an aquifer system.</title>
        <authorList>
            <person name="Anantharaman K."/>
            <person name="Brown C.T."/>
            <person name="Hug L.A."/>
            <person name="Sharon I."/>
            <person name="Castelle C.J."/>
            <person name="Probst A.J."/>
            <person name="Thomas B.C."/>
            <person name="Singh A."/>
            <person name="Wilkins M.J."/>
            <person name="Karaoz U."/>
            <person name="Brodie E.L."/>
            <person name="Williams K.H."/>
            <person name="Hubbard S.S."/>
            <person name="Banfield J.F."/>
        </authorList>
    </citation>
    <scope>NUCLEOTIDE SEQUENCE [LARGE SCALE GENOMIC DNA]</scope>
</reference>
<dbReference type="PANTHER" id="PTHR11545:SF2">
    <property type="entry name" value="LARGE RIBOSOMAL SUBUNIT PROTEIN UL13M"/>
    <property type="match status" value="1"/>
</dbReference>
<dbReference type="InterPro" id="IPR036899">
    <property type="entry name" value="Ribosomal_uL13_sf"/>
</dbReference>
<sequence>MKTIPTKISDIKREWHVVDLKGKIIGRIATEVAGFLMGKGKPYYVRNLDCGDYVVVLNAKNGKMSGKKMETKIYDAYSGYPGGRKEKTFKELIIEDPKRILYEAVAGMLPKNKLRASMLTRLYIYPDEKNPHQDRINKMSS</sequence>
<dbReference type="PANTHER" id="PTHR11545">
    <property type="entry name" value="RIBOSOMAL PROTEIN L13"/>
    <property type="match status" value="1"/>
</dbReference>
<evidence type="ECO:0000313" key="6">
    <source>
        <dbReference type="Proteomes" id="UP000176923"/>
    </source>
</evidence>
<comment type="function">
    <text evidence="4">This protein is one of the early assembly proteins of the 50S ribosomal subunit, although it is not seen to bind rRNA by itself. It is important during the early stages of 50S assembly.</text>
</comment>
<dbReference type="HAMAP" id="MF_01366">
    <property type="entry name" value="Ribosomal_uL13"/>
    <property type="match status" value="1"/>
</dbReference>
<dbReference type="GO" id="GO:1990904">
    <property type="term" value="C:ribonucleoprotein complex"/>
    <property type="evidence" value="ECO:0007669"/>
    <property type="project" value="UniProtKB-KW"/>
</dbReference>
<dbReference type="InterPro" id="IPR005822">
    <property type="entry name" value="Ribosomal_uL13"/>
</dbReference>
<dbReference type="Pfam" id="PF00572">
    <property type="entry name" value="Ribosomal_L13"/>
    <property type="match status" value="1"/>
</dbReference>
<keyword evidence="3 4" id="KW-0687">Ribonucleoprotein</keyword>
<comment type="similarity">
    <text evidence="1 4">Belongs to the universal ribosomal protein uL13 family.</text>
</comment>
<accession>A0A1F5ZWP0</accession>
<dbReference type="Gene3D" id="3.90.1180.10">
    <property type="entry name" value="Ribosomal protein L13"/>
    <property type="match status" value="1"/>
</dbReference>